<dbReference type="Gene3D" id="3.30.1330.60">
    <property type="entry name" value="OmpA-like domain"/>
    <property type="match status" value="1"/>
</dbReference>
<feature type="domain" description="PpiC" evidence="2">
    <location>
        <begin position="131"/>
        <end position="233"/>
    </location>
</feature>
<dbReference type="PROSITE" id="PS51257">
    <property type="entry name" value="PROKAR_LIPOPROTEIN"/>
    <property type="match status" value="1"/>
</dbReference>
<dbReference type="RefSeq" id="WP_055144396.1">
    <property type="nucleotide sequence ID" value="NZ_JXSZ01000005.1"/>
</dbReference>
<dbReference type="GO" id="GO:0003755">
    <property type="term" value="F:peptidyl-prolyl cis-trans isomerase activity"/>
    <property type="evidence" value="ECO:0007669"/>
    <property type="project" value="UniProtKB-KW"/>
</dbReference>
<dbReference type="OrthoDB" id="14196at2"/>
<protein>
    <recommendedName>
        <fullName evidence="2">PpiC domain-containing protein</fullName>
    </recommendedName>
</protein>
<dbReference type="AlphaFoldDB" id="A0A0P7BZN1"/>
<organism evidence="3 4">
    <name type="scientific">Jiulongibacter sediminis</name>
    <dbReference type="NCBI Taxonomy" id="1605367"/>
    <lineage>
        <taxon>Bacteria</taxon>
        <taxon>Pseudomonadati</taxon>
        <taxon>Bacteroidota</taxon>
        <taxon>Cytophagia</taxon>
        <taxon>Cytophagales</taxon>
        <taxon>Leadbetterellaceae</taxon>
        <taxon>Jiulongibacter</taxon>
    </lineage>
</organism>
<dbReference type="PROSITE" id="PS01096">
    <property type="entry name" value="PPIC_PPIASE_1"/>
    <property type="match status" value="1"/>
</dbReference>
<dbReference type="PANTHER" id="PTHR47245:SF2">
    <property type="entry name" value="PEPTIDYL-PROLYL CIS-TRANS ISOMERASE HP_0175-RELATED"/>
    <property type="match status" value="1"/>
</dbReference>
<sequence>MHRLVILFCFIFSLYSCKTVQVSSSKSTSEVQSNEPPSDPVVIVGDKALTEPELIQAFEEYLIADTTGFEELIDELIKRKRIYLAAQDDGYLLDESQLEELETYSRITAKSFIIDTGLVNSLTRLTYERLKREIKASHILLTVPKYAAPSDTLLVYNQILNLKREAEEGASFDSLATLYSADINTKGKGGDMGYFSALQLLFPLENAAYSTPVGKISEPVRTSAGYHIVKVEDNRPFSGKVEVKHLLKSVPADAGPEMDEYQKAKIDSLYQLIKNGADFEVICSANSDDLNSRESGGLLPPFSIGSWAERNFEKVAFELKVGEVSGPVKSSIGWHLIKKVKNFPLEPFQELEEKIRRKATTDSRGEFLEKSGYAKYRNKLNINIDQKAFENLLKLANKGIIDRSWKPNRNLIENTMILQIDDQVLSSMDFVEYAEYKQGFEKQFSGYTPEMYLRWYFEDFKEEQINARILQKLPDWNANFKALTDTYRESLIVTNYLNDKLYEKSVSDTTGQREFYEQHIGNYQWPMAAKATIVKTKNDTLIQEYYEILNGETPYRLKRGILPSYYEKNEYSLNDELKRKLTGLVQILEQNKGYVVEIGGHRDVNEEPNISGLRIRRIVDYLTQNGVDITRIREYDYDVNKLVDRFDWVQNQRVSFQFFSTDKADIARILQLKDTSFEVAHGTYFKGENGLIDGTGFETGDFEASFDGFSYRITIDEIKPARAKTLREARGAVIKDYQLELEKQLAASLAVKYPVEIDNEKAKALYGAQKSKN</sequence>
<keyword evidence="1" id="KW-0413">Isomerase</keyword>
<comment type="caution">
    <text evidence="3">The sequence shown here is derived from an EMBL/GenBank/DDBJ whole genome shotgun (WGS) entry which is preliminary data.</text>
</comment>
<dbReference type="InterPro" id="IPR050245">
    <property type="entry name" value="PrsA_foldase"/>
</dbReference>
<dbReference type="Gene3D" id="3.10.50.40">
    <property type="match status" value="2"/>
</dbReference>
<keyword evidence="4" id="KW-1185">Reference proteome</keyword>
<reference evidence="3 4" key="1">
    <citation type="submission" date="2015-07" db="EMBL/GenBank/DDBJ databases">
        <title>The draft genome sequence of Leadbetterella sp. JN14-9.</title>
        <authorList>
            <person name="Liu Y."/>
            <person name="Du J."/>
            <person name="Shao Z."/>
        </authorList>
    </citation>
    <scope>NUCLEOTIDE SEQUENCE [LARGE SCALE GENOMIC DNA]</scope>
    <source>
        <strain evidence="3 4">JN14-9</strain>
    </source>
</reference>
<gene>
    <name evidence="3" type="ORF">AFM12_04775</name>
</gene>
<evidence type="ECO:0000313" key="3">
    <source>
        <dbReference type="EMBL" id="KPM49889.1"/>
    </source>
</evidence>
<keyword evidence="1" id="KW-0697">Rotamase</keyword>
<evidence type="ECO:0000256" key="1">
    <source>
        <dbReference type="PROSITE-ProRule" id="PRU00278"/>
    </source>
</evidence>
<dbReference type="InterPro" id="IPR023058">
    <property type="entry name" value="PPIase_PpiC_CS"/>
</dbReference>
<name>A0A0P7BZN1_9BACT</name>
<evidence type="ECO:0000259" key="2">
    <source>
        <dbReference type="PROSITE" id="PS50198"/>
    </source>
</evidence>
<proteinExistence type="predicted"/>
<accession>A0A0P7BZN1</accession>
<dbReference type="PROSITE" id="PS50198">
    <property type="entry name" value="PPIC_PPIASE_2"/>
    <property type="match status" value="2"/>
</dbReference>
<feature type="domain" description="PpiC" evidence="2">
    <location>
        <begin position="238"/>
        <end position="341"/>
    </location>
</feature>
<dbReference type="STRING" id="1605367.AFM12_04775"/>
<dbReference type="Proteomes" id="UP000050454">
    <property type="component" value="Unassembled WGS sequence"/>
</dbReference>
<dbReference type="SUPFAM" id="SSF103088">
    <property type="entry name" value="OmpA-like"/>
    <property type="match status" value="1"/>
</dbReference>
<evidence type="ECO:0000313" key="4">
    <source>
        <dbReference type="Proteomes" id="UP000050454"/>
    </source>
</evidence>
<dbReference type="InterPro" id="IPR046357">
    <property type="entry name" value="PPIase_dom_sf"/>
</dbReference>
<dbReference type="SUPFAM" id="SSF54534">
    <property type="entry name" value="FKBP-like"/>
    <property type="match status" value="2"/>
</dbReference>
<dbReference type="Pfam" id="PF00639">
    <property type="entry name" value="Rotamase"/>
    <property type="match status" value="2"/>
</dbReference>
<dbReference type="EMBL" id="LGTQ01000005">
    <property type="protein sequence ID" value="KPM49889.1"/>
    <property type="molecule type" value="Genomic_DNA"/>
</dbReference>
<dbReference type="InterPro" id="IPR036737">
    <property type="entry name" value="OmpA-like_sf"/>
</dbReference>
<dbReference type="PANTHER" id="PTHR47245">
    <property type="entry name" value="PEPTIDYLPROLYL ISOMERASE"/>
    <property type="match status" value="1"/>
</dbReference>
<dbReference type="InterPro" id="IPR000297">
    <property type="entry name" value="PPIase_PpiC"/>
</dbReference>